<dbReference type="PANTHER" id="PTHR43642:SF1">
    <property type="entry name" value="HYBRID SIGNAL TRANSDUCTION HISTIDINE KINASE G"/>
    <property type="match status" value="1"/>
</dbReference>
<dbReference type="Pfam" id="PF13191">
    <property type="entry name" value="AAA_16"/>
    <property type="match status" value="1"/>
</dbReference>
<feature type="domain" description="AAA+ ATPase" evidence="1">
    <location>
        <begin position="64"/>
        <end position="275"/>
    </location>
</feature>
<sequence>MRIASSGRLFYDDGYSDGEDDEKQGLENGLVFPKNKLYGRSKELKQLKELYDTLAAAEEEQDSGPPFVVITGYPGSGKSSLITNFAKALKEDVKTGNASPFFFVAGKFDQRQDHPYSAIIQAFDALFLQIIRNNDPAELEGIRRSIQAVIGEELHALTPLIPGLAAFMERGGLNPQDTDIGARDCAWNQVKYLFQSLLRAISSPETGRQIIFFLDNLDLADESSLDLLSIFVRDRSLRRIMIVCSIQSMPGNHHAAKDMLTELSKEKEIATLDVGNLKLDDMNQFVGDTLELEPDKTMPLSKIIFNQTKGNMFFVVNFMEEMHRKNVLFFSVIAFCWEWNLEAAGELEAELPNDMLEVIAKRIKEMPMRMQRTMTIASYTRSVLSCATLFSLVKSEDESLTKAEFDAMLEEAIKEGYFQRYRSKDGDIAHVRFAHGQIQQAAMTLIEHGSERDKMKRVVAVQLKDLWKTPKDNWMLYTAADFLNSIPSQPEYYECLAKLNLSCGEKALEIGAFKPGSFYLRKGLRTLEKTNKPWTSHYDLTLNLLRMNAKAELFLGNYELSSSLSLQILKHCKTVEEKKPTYLTMSLAKSEQGKFEESIQILMSALEIFTDFPKRFLSLHVAAEIRKVKKYFDSHTNDFFLQLPDMENPEMKSNMELLQVASHRAFFVQNTVVFLLCSLRMIRKSIQYGIDGRTASALAGYAVYLSFVGDQNGAIRMGRLVRQLLDRSDGPQKSGSRAIYMVTVWVETWTTPIETILNSLHKAHKLGMESGDLEVSFVARISLFRFVFHAGYPLDAVRKYGQEIVDEFTLLNAASNRKVMEDFMLPIEYLFRKGSSINWETFALPGTDPTDMDNQFYLLYYKLTRLMIGVYFGNLHFAKELADQLASHAKDDSIHLNLLNRIAFSSLVYSGLARKTKNQRKKNIARARRYAGRLRKLVYSKGMTPLFLLKLMDADILASTSDSLDEVQGHYDAAIELALEMGHIQFAALGSELAGEYFYNAAKQSLAEKYINDACALYKQWRAFAKVTHLVQQYPSILSLENQKSAEFTNLVGEVGIYQSRKSADLDKLSTCIQSDVPFRTPELPSAEESTSNGI</sequence>
<dbReference type="AlphaFoldDB" id="A0AAD2G423"/>
<dbReference type="Gene3D" id="3.40.50.300">
    <property type="entry name" value="P-loop containing nucleotide triphosphate hydrolases"/>
    <property type="match status" value="1"/>
</dbReference>
<dbReference type="EMBL" id="CAKOGP040002092">
    <property type="protein sequence ID" value="CAJ1962076.1"/>
    <property type="molecule type" value="Genomic_DNA"/>
</dbReference>
<comment type="caution">
    <text evidence="2">The sequence shown here is derived from an EMBL/GenBank/DDBJ whole genome shotgun (WGS) entry which is preliminary data.</text>
</comment>
<dbReference type="InterPro" id="IPR053159">
    <property type="entry name" value="Hybrid_Histidine_Kinase"/>
</dbReference>
<reference evidence="2" key="1">
    <citation type="submission" date="2023-08" db="EMBL/GenBank/DDBJ databases">
        <authorList>
            <person name="Audoor S."/>
            <person name="Bilcke G."/>
        </authorList>
    </citation>
    <scope>NUCLEOTIDE SEQUENCE</scope>
</reference>
<protein>
    <recommendedName>
        <fullName evidence="1">AAA+ ATPase domain-containing protein</fullName>
    </recommendedName>
</protein>
<dbReference type="InterPro" id="IPR041664">
    <property type="entry name" value="AAA_16"/>
</dbReference>
<evidence type="ECO:0000259" key="1">
    <source>
        <dbReference type="SMART" id="SM00382"/>
    </source>
</evidence>
<name>A0AAD2G423_9STRA</name>
<evidence type="ECO:0000313" key="3">
    <source>
        <dbReference type="Proteomes" id="UP001295423"/>
    </source>
</evidence>
<dbReference type="PANTHER" id="PTHR43642">
    <property type="entry name" value="HYBRID SIGNAL TRANSDUCTION HISTIDINE KINASE G"/>
    <property type="match status" value="1"/>
</dbReference>
<organism evidence="2 3">
    <name type="scientific">Cylindrotheca closterium</name>
    <dbReference type="NCBI Taxonomy" id="2856"/>
    <lineage>
        <taxon>Eukaryota</taxon>
        <taxon>Sar</taxon>
        <taxon>Stramenopiles</taxon>
        <taxon>Ochrophyta</taxon>
        <taxon>Bacillariophyta</taxon>
        <taxon>Bacillariophyceae</taxon>
        <taxon>Bacillariophycidae</taxon>
        <taxon>Bacillariales</taxon>
        <taxon>Bacillariaceae</taxon>
        <taxon>Cylindrotheca</taxon>
    </lineage>
</organism>
<gene>
    <name evidence="2" type="ORF">CYCCA115_LOCUS19514</name>
</gene>
<dbReference type="InterPro" id="IPR027417">
    <property type="entry name" value="P-loop_NTPase"/>
</dbReference>
<dbReference type="SMART" id="SM00382">
    <property type="entry name" value="AAA"/>
    <property type="match status" value="1"/>
</dbReference>
<dbReference type="Proteomes" id="UP001295423">
    <property type="component" value="Unassembled WGS sequence"/>
</dbReference>
<evidence type="ECO:0000313" key="2">
    <source>
        <dbReference type="EMBL" id="CAJ1962076.1"/>
    </source>
</evidence>
<dbReference type="InterPro" id="IPR003593">
    <property type="entry name" value="AAA+_ATPase"/>
</dbReference>
<proteinExistence type="predicted"/>
<dbReference type="SUPFAM" id="SSF52540">
    <property type="entry name" value="P-loop containing nucleoside triphosphate hydrolases"/>
    <property type="match status" value="1"/>
</dbReference>
<accession>A0AAD2G423</accession>
<keyword evidence="3" id="KW-1185">Reference proteome</keyword>